<sequence>MATPKMVPEFLVGLWHRDYIKRANKNKEDGIFGPPQTNVQVWYLQTPFAFIDVRREPGTTKDAMAFAGVTTVELTDPPLVKWHACLDLDPLSDSAERWEQADKATPKLTEDEGFFTRLKENLYRETDPAKTLEEQWAKQHDGNKRLLAVRRDTSLFVVVGDHFGYAAQGGSNGNDQASPQFLAGHVEDWKVAISPSHLELEGSSFSLPGKQDDWHLLPGSTLELGSLDILFR</sequence>
<keyword evidence="2" id="KW-1185">Reference proteome</keyword>
<dbReference type="Proteomes" id="UP001295423">
    <property type="component" value="Unassembled WGS sequence"/>
</dbReference>
<protein>
    <submittedName>
        <fullName evidence="1">Uncharacterized protein</fullName>
    </submittedName>
</protein>
<gene>
    <name evidence="1" type="ORF">CYCCA115_LOCUS7962</name>
</gene>
<dbReference type="AlphaFoldDB" id="A0AAD2CPY4"/>
<organism evidence="1 2">
    <name type="scientific">Cylindrotheca closterium</name>
    <dbReference type="NCBI Taxonomy" id="2856"/>
    <lineage>
        <taxon>Eukaryota</taxon>
        <taxon>Sar</taxon>
        <taxon>Stramenopiles</taxon>
        <taxon>Ochrophyta</taxon>
        <taxon>Bacillariophyta</taxon>
        <taxon>Bacillariophyceae</taxon>
        <taxon>Bacillariophycidae</taxon>
        <taxon>Bacillariales</taxon>
        <taxon>Bacillariaceae</taxon>
        <taxon>Cylindrotheca</taxon>
    </lineage>
</organism>
<proteinExistence type="predicted"/>
<evidence type="ECO:0000313" key="1">
    <source>
        <dbReference type="EMBL" id="CAJ1942468.1"/>
    </source>
</evidence>
<dbReference type="EMBL" id="CAKOGP040001112">
    <property type="protein sequence ID" value="CAJ1942468.1"/>
    <property type="molecule type" value="Genomic_DNA"/>
</dbReference>
<comment type="caution">
    <text evidence="1">The sequence shown here is derived from an EMBL/GenBank/DDBJ whole genome shotgun (WGS) entry which is preliminary data.</text>
</comment>
<evidence type="ECO:0000313" key="2">
    <source>
        <dbReference type="Proteomes" id="UP001295423"/>
    </source>
</evidence>
<name>A0AAD2CPY4_9STRA</name>
<accession>A0AAD2CPY4</accession>
<reference evidence="1" key="1">
    <citation type="submission" date="2023-08" db="EMBL/GenBank/DDBJ databases">
        <authorList>
            <person name="Audoor S."/>
            <person name="Bilcke G."/>
        </authorList>
    </citation>
    <scope>NUCLEOTIDE SEQUENCE</scope>
</reference>